<reference evidence="1 2" key="1">
    <citation type="journal article" date="2019" name="Int. J. Syst. Evol. Microbiol.">
        <title>The Global Catalogue of Microorganisms (GCM) 10K type strain sequencing project: providing services to taxonomists for standard genome sequencing and annotation.</title>
        <authorList>
            <consortium name="The Broad Institute Genomics Platform"/>
            <consortium name="The Broad Institute Genome Sequencing Center for Infectious Disease"/>
            <person name="Wu L."/>
            <person name="Ma J."/>
        </authorList>
    </citation>
    <scope>NUCLEOTIDE SEQUENCE [LARGE SCALE GENOMIC DNA]</scope>
    <source>
        <strain evidence="1 2">CGMCC 1.12689</strain>
    </source>
</reference>
<accession>A0ABD6BZK9</accession>
<name>A0ABD6BZK9_9EURY</name>
<protein>
    <submittedName>
        <fullName evidence="1">Uncharacterized protein</fullName>
    </submittedName>
</protein>
<proteinExistence type="predicted"/>
<dbReference type="AlphaFoldDB" id="A0ABD6BZK9"/>
<dbReference type="RefSeq" id="WP_256419278.1">
    <property type="nucleotide sequence ID" value="NZ_JANHDL010000014.1"/>
</dbReference>
<organism evidence="1 2">
    <name type="scientific">Halorubrum laminariae</name>
    <dbReference type="NCBI Taxonomy" id="1433523"/>
    <lineage>
        <taxon>Archaea</taxon>
        <taxon>Methanobacteriati</taxon>
        <taxon>Methanobacteriota</taxon>
        <taxon>Stenosarchaea group</taxon>
        <taxon>Halobacteria</taxon>
        <taxon>Halobacteriales</taxon>
        <taxon>Haloferacaceae</taxon>
        <taxon>Halorubrum</taxon>
    </lineage>
</organism>
<comment type="caution">
    <text evidence="1">The sequence shown here is derived from an EMBL/GenBank/DDBJ whole genome shotgun (WGS) entry which is preliminary data.</text>
</comment>
<keyword evidence="2" id="KW-1185">Reference proteome</keyword>
<evidence type="ECO:0000313" key="2">
    <source>
        <dbReference type="Proteomes" id="UP001597185"/>
    </source>
</evidence>
<gene>
    <name evidence="1" type="ORF">ACFR9T_07610</name>
</gene>
<evidence type="ECO:0000313" key="1">
    <source>
        <dbReference type="EMBL" id="MFD1570457.1"/>
    </source>
</evidence>
<dbReference type="Proteomes" id="UP001597185">
    <property type="component" value="Unassembled WGS sequence"/>
</dbReference>
<sequence length="65" mass="7474">MNPYLCGRILKEPTENTGLFDDYLVEFKDSVDRETPLEETDFDGGCRIAFISNGDVEVWVTERNL</sequence>
<dbReference type="EMBL" id="JBHUDB010000003">
    <property type="protein sequence ID" value="MFD1570457.1"/>
    <property type="molecule type" value="Genomic_DNA"/>
</dbReference>